<dbReference type="SUPFAM" id="SSF52402">
    <property type="entry name" value="Adenine nucleotide alpha hydrolases-like"/>
    <property type="match status" value="1"/>
</dbReference>
<name>A0A1Y2CNP5_9FUNG</name>
<dbReference type="EMBL" id="MCGO01000011">
    <property type="protein sequence ID" value="ORY48613.1"/>
    <property type="molecule type" value="Genomic_DNA"/>
</dbReference>
<dbReference type="PRINTS" id="PR01438">
    <property type="entry name" value="UNVRSLSTRESS"/>
</dbReference>
<dbReference type="AlphaFoldDB" id="A0A1Y2CNP5"/>
<comment type="caution">
    <text evidence="2">The sequence shown here is derived from an EMBL/GenBank/DDBJ whole genome shotgun (WGS) entry which is preliminary data.</text>
</comment>
<accession>A0A1Y2CNP5</accession>
<protein>
    <submittedName>
        <fullName evidence="2">Adenine nucleotide alpha hydrolases-like protein</fullName>
    </submittedName>
</protein>
<reference evidence="2 3" key="1">
    <citation type="submission" date="2016-07" db="EMBL/GenBank/DDBJ databases">
        <title>Pervasive Adenine N6-methylation of Active Genes in Fungi.</title>
        <authorList>
            <consortium name="DOE Joint Genome Institute"/>
            <person name="Mondo S.J."/>
            <person name="Dannebaum R.O."/>
            <person name="Kuo R.C."/>
            <person name="Labutti K."/>
            <person name="Haridas S."/>
            <person name="Kuo A."/>
            <person name="Salamov A."/>
            <person name="Ahrendt S.R."/>
            <person name="Lipzen A."/>
            <person name="Sullivan W."/>
            <person name="Andreopoulos W.B."/>
            <person name="Clum A."/>
            <person name="Lindquist E."/>
            <person name="Daum C."/>
            <person name="Ramamoorthy G.K."/>
            <person name="Gryganskyi A."/>
            <person name="Culley D."/>
            <person name="Magnuson J.K."/>
            <person name="James T.Y."/>
            <person name="O'Malley M.A."/>
            <person name="Stajich J.E."/>
            <person name="Spatafora J.W."/>
            <person name="Visel A."/>
            <person name="Grigoriev I.V."/>
        </authorList>
    </citation>
    <scope>NUCLEOTIDE SEQUENCE [LARGE SCALE GENOMIC DNA]</scope>
    <source>
        <strain evidence="2 3">JEL800</strain>
    </source>
</reference>
<evidence type="ECO:0000313" key="2">
    <source>
        <dbReference type="EMBL" id="ORY48613.1"/>
    </source>
</evidence>
<dbReference type="InterPro" id="IPR006016">
    <property type="entry name" value="UspA"/>
</dbReference>
<sequence>MPYVDVFPYSKPEAQTRVICVALDESKYAEAAFNWCLKHLCRNSAESNGLIDEIVLLHVRQLPLKLSTSLGDDMIPDATVYSNEEYVNWANQQSLVGSQELLKKYGNRLMDLNKGVVIRCVSLTGDPRAELVDAAKNLKAEMMVVGTRGMGLIRKAMIGSVSDHLLHHLECPVIVVRAEQA</sequence>
<dbReference type="InterPro" id="IPR006015">
    <property type="entry name" value="Universal_stress_UspA"/>
</dbReference>
<organism evidence="2 3">
    <name type="scientific">Rhizoclosmatium globosum</name>
    <dbReference type="NCBI Taxonomy" id="329046"/>
    <lineage>
        <taxon>Eukaryota</taxon>
        <taxon>Fungi</taxon>
        <taxon>Fungi incertae sedis</taxon>
        <taxon>Chytridiomycota</taxon>
        <taxon>Chytridiomycota incertae sedis</taxon>
        <taxon>Chytridiomycetes</taxon>
        <taxon>Chytridiales</taxon>
        <taxon>Chytriomycetaceae</taxon>
        <taxon>Rhizoclosmatium</taxon>
    </lineage>
</organism>
<dbReference type="CDD" id="cd23659">
    <property type="entry name" value="USP_At3g01520-like"/>
    <property type="match status" value="1"/>
</dbReference>
<gene>
    <name evidence="2" type="ORF">BCR33DRAFT_657677</name>
</gene>
<keyword evidence="3" id="KW-1185">Reference proteome</keyword>
<evidence type="ECO:0000259" key="1">
    <source>
        <dbReference type="Pfam" id="PF00582"/>
    </source>
</evidence>
<dbReference type="GO" id="GO:0016787">
    <property type="term" value="F:hydrolase activity"/>
    <property type="evidence" value="ECO:0007669"/>
    <property type="project" value="UniProtKB-KW"/>
</dbReference>
<feature type="domain" description="UspA" evidence="1">
    <location>
        <begin position="17"/>
        <end position="177"/>
    </location>
</feature>
<dbReference type="Pfam" id="PF00582">
    <property type="entry name" value="Usp"/>
    <property type="match status" value="1"/>
</dbReference>
<dbReference type="STRING" id="329046.A0A1Y2CNP5"/>
<dbReference type="PANTHER" id="PTHR31964:SF113">
    <property type="entry name" value="USPA DOMAIN-CONTAINING PROTEIN"/>
    <property type="match status" value="1"/>
</dbReference>
<evidence type="ECO:0000313" key="3">
    <source>
        <dbReference type="Proteomes" id="UP000193642"/>
    </source>
</evidence>
<dbReference type="Proteomes" id="UP000193642">
    <property type="component" value="Unassembled WGS sequence"/>
</dbReference>
<dbReference type="Gene3D" id="3.40.50.620">
    <property type="entry name" value="HUPs"/>
    <property type="match status" value="1"/>
</dbReference>
<dbReference type="InterPro" id="IPR014729">
    <property type="entry name" value="Rossmann-like_a/b/a_fold"/>
</dbReference>
<keyword evidence="2" id="KW-0378">Hydrolase</keyword>
<dbReference type="PANTHER" id="PTHR31964">
    <property type="entry name" value="ADENINE NUCLEOTIDE ALPHA HYDROLASES-LIKE SUPERFAMILY PROTEIN"/>
    <property type="match status" value="1"/>
</dbReference>
<dbReference type="OrthoDB" id="843225at2759"/>
<proteinExistence type="predicted"/>